<protein>
    <recommendedName>
        <fullName evidence="7">O-antigen ligase-related domain-containing protein</fullName>
    </recommendedName>
</protein>
<feature type="transmembrane region" description="Helical" evidence="6">
    <location>
        <begin position="58"/>
        <end position="76"/>
    </location>
</feature>
<evidence type="ECO:0000256" key="2">
    <source>
        <dbReference type="ARBA" id="ARBA00022692"/>
    </source>
</evidence>
<comment type="subcellular location">
    <subcellularLocation>
        <location evidence="1">Membrane</location>
        <topology evidence="1">Multi-pass membrane protein</topology>
    </subcellularLocation>
</comment>
<feature type="transmembrane region" description="Helical" evidence="6">
    <location>
        <begin position="141"/>
        <end position="165"/>
    </location>
</feature>
<proteinExistence type="predicted"/>
<evidence type="ECO:0000313" key="9">
    <source>
        <dbReference type="Proteomes" id="UP001203512"/>
    </source>
</evidence>
<feature type="transmembrane region" description="Helical" evidence="6">
    <location>
        <begin position="192"/>
        <end position="211"/>
    </location>
</feature>
<dbReference type="Proteomes" id="UP001203512">
    <property type="component" value="Unassembled WGS sequence"/>
</dbReference>
<dbReference type="PANTHER" id="PTHR37422:SF13">
    <property type="entry name" value="LIPOPOLYSACCHARIDE BIOSYNTHESIS PROTEIN PA4999-RELATED"/>
    <property type="match status" value="1"/>
</dbReference>
<keyword evidence="4 6" id="KW-0472">Membrane</keyword>
<evidence type="ECO:0000313" key="8">
    <source>
        <dbReference type="EMBL" id="MCK0533179.1"/>
    </source>
</evidence>
<feature type="domain" description="O-antigen ligase-related" evidence="7">
    <location>
        <begin position="222"/>
        <end position="356"/>
    </location>
</feature>
<keyword evidence="9" id="KW-1185">Reference proteome</keyword>
<evidence type="ECO:0000256" key="6">
    <source>
        <dbReference type="SAM" id="Phobius"/>
    </source>
</evidence>
<feature type="transmembrane region" description="Helical" evidence="6">
    <location>
        <begin position="259"/>
        <end position="277"/>
    </location>
</feature>
<feature type="transmembrane region" description="Helical" evidence="6">
    <location>
        <begin position="353"/>
        <end position="371"/>
    </location>
</feature>
<keyword evidence="3 6" id="KW-1133">Transmembrane helix</keyword>
<feature type="transmembrane region" description="Helical" evidence="6">
    <location>
        <begin position="405"/>
        <end position="428"/>
    </location>
</feature>
<dbReference type="EMBL" id="JALKHS010000018">
    <property type="protein sequence ID" value="MCK0533179.1"/>
    <property type="molecule type" value="Genomic_DNA"/>
</dbReference>
<feature type="transmembrane region" description="Helical" evidence="6">
    <location>
        <begin position="88"/>
        <end position="108"/>
    </location>
</feature>
<evidence type="ECO:0000256" key="1">
    <source>
        <dbReference type="ARBA" id="ARBA00004141"/>
    </source>
</evidence>
<feature type="transmembrane region" description="Helical" evidence="6">
    <location>
        <begin position="115"/>
        <end position="135"/>
    </location>
</feature>
<keyword evidence="2 6" id="KW-0812">Transmembrane</keyword>
<sequence>MQTSHYQASNYPLPSGHGASPPRERAQFWTDELHRWEFVLLQGAVFFAPYIAFRHPSVYITLSDIMFAGAFFLRVASGRVATPFASLTWLWVLGLLMLSGGLFIGSVFKGDVVRCLVLIAQYAFAYLIVPLVLLRRSEEEAVRLIKCCIWGMVTMCVIGGIIYLSGHYSAEREQMAVVTGNRRLQGFAGNPNGMAVLTVMALPLVWLLLLSQKMRTWVSLLCIALLVTGIILTSSNTGLYSMIAAALIFFGGRRNFKTLIVIALLGSALLTFGQNYLPETFQTRVLSAMNSGDLSSAGTFADRQELNKEALEKADENLIIGMGADQYRQESRYGLPVHNLYLLLLNEGGGLSLLGYLILLAVPLLAAIAAHRSKHGKLVLLTTVTILVAFANAVMGMPHVYGRCWFLFVFLALSPSLVGQGVIDPRFLPSPGQRRGMRGRLPPLES</sequence>
<evidence type="ECO:0000256" key="5">
    <source>
        <dbReference type="SAM" id="MobiDB-lite"/>
    </source>
</evidence>
<gene>
    <name evidence="8" type="ORF">MU848_16435</name>
</gene>
<dbReference type="InterPro" id="IPR007016">
    <property type="entry name" value="O-antigen_ligase-rel_domated"/>
</dbReference>
<dbReference type="Pfam" id="PF04932">
    <property type="entry name" value="Wzy_C"/>
    <property type="match status" value="1"/>
</dbReference>
<feature type="compositionally biased region" description="Polar residues" evidence="5">
    <location>
        <begin position="1"/>
        <end position="12"/>
    </location>
</feature>
<name>A0ABT0E1C9_9SPHN</name>
<feature type="transmembrane region" description="Helical" evidence="6">
    <location>
        <begin position="378"/>
        <end position="399"/>
    </location>
</feature>
<dbReference type="PANTHER" id="PTHR37422">
    <property type="entry name" value="TEICHURONIC ACID BIOSYNTHESIS PROTEIN TUAE"/>
    <property type="match status" value="1"/>
</dbReference>
<reference evidence="8 9" key="1">
    <citation type="submission" date="2022-04" db="EMBL/GenBank/DDBJ databases">
        <authorList>
            <person name="Huq M.A."/>
        </authorList>
    </citation>
    <scope>NUCLEOTIDE SEQUENCE [LARGE SCALE GENOMIC DNA]</scope>
    <source>
        <strain evidence="8 9">MAH-33</strain>
    </source>
</reference>
<organism evidence="8 9">
    <name type="scientific">Sphingobium agri</name>
    <dbReference type="NCBI Taxonomy" id="2933566"/>
    <lineage>
        <taxon>Bacteria</taxon>
        <taxon>Pseudomonadati</taxon>
        <taxon>Pseudomonadota</taxon>
        <taxon>Alphaproteobacteria</taxon>
        <taxon>Sphingomonadales</taxon>
        <taxon>Sphingomonadaceae</taxon>
        <taxon>Sphingobium</taxon>
    </lineage>
</organism>
<dbReference type="RefSeq" id="WP_097090771.1">
    <property type="nucleotide sequence ID" value="NZ_JALKHS010000018.1"/>
</dbReference>
<evidence type="ECO:0000256" key="4">
    <source>
        <dbReference type="ARBA" id="ARBA00023136"/>
    </source>
</evidence>
<comment type="caution">
    <text evidence="8">The sequence shown here is derived from an EMBL/GenBank/DDBJ whole genome shotgun (WGS) entry which is preliminary data.</text>
</comment>
<feature type="transmembrane region" description="Helical" evidence="6">
    <location>
        <begin position="217"/>
        <end position="250"/>
    </location>
</feature>
<evidence type="ECO:0000256" key="3">
    <source>
        <dbReference type="ARBA" id="ARBA00022989"/>
    </source>
</evidence>
<accession>A0ABT0E1C9</accession>
<evidence type="ECO:0000259" key="7">
    <source>
        <dbReference type="Pfam" id="PF04932"/>
    </source>
</evidence>
<dbReference type="InterPro" id="IPR051533">
    <property type="entry name" value="WaaL-like"/>
</dbReference>
<feature type="region of interest" description="Disordered" evidence="5">
    <location>
        <begin position="1"/>
        <end position="23"/>
    </location>
</feature>